<dbReference type="AlphaFoldDB" id="A0AAV6K533"/>
<accession>A0AAV6K533</accession>
<organism evidence="9 10">
    <name type="scientific">Rhododendron griersonianum</name>
    <dbReference type="NCBI Taxonomy" id="479676"/>
    <lineage>
        <taxon>Eukaryota</taxon>
        <taxon>Viridiplantae</taxon>
        <taxon>Streptophyta</taxon>
        <taxon>Embryophyta</taxon>
        <taxon>Tracheophyta</taxon>
        <taxon>Spermatophyta</taxon>
        <taxon>Magnoliopsida</taxon>
        <taxon>eudicotyledons</taxon>
        <taxon>Gunneridae</taxon>
        <taxon>Pentapetalae</taxon>
        <taxon>asterids</taxon>
        <taxon>Ericales</taxon>
        <taxon>Ericaceae</taxon>
        <taxon>Ericoideae</taxon>
        <taxon>Rhodoreae</taxon>
        <taxon>Rhododendron</taxon>
    </lineage>
</organism>
<evidence type="ECO:0000256" key="7">
    <source>
        <dbReference type="SAM" id="MobiDB-lite"/>
    </source>
</evidence>
<protein>
    <recommendedName>
        <fullName evidence="8">Protein kinase domain-containing protein</fullName>
    </recommendedName>
</protein>
<dbReference type="InterPro" id="IPR008271">
    <property type="entry name" value="Ser/Thr_kinase_AS"/>
</dbReference>
<dbReference type="PROSITE" id="PS50011">
    <property type="entry name" value="PROTEIN_KINASE_DOM"/>
    <property type="match status" value="1"/>
</dbReference>
<dbReference type="InterPro" id="IPR046958">
    <property type="entry name" value="RBK1/2/STUNTED"/>
</dbReference>
<sequence>MAASHNINGGLLKSLLRIRTVKKRTIIVGLKSDNCSREVLRRFLAMEARTGDSVFAVHVLEPSDTFDPNSFHTHEDICKSKQVEFQVKVCGADSYITGLAHQVRINFAAVLVVGCSSSPCPEMVIGEGGNSMVYRAKLDSGCAAAVKVMKSTESSAEDLFREMEILSCLKHESVVQVIGYCYGKEVNAIVYNLLKGNLKQRLRCLQWSERMRVAIGVGKALKYLHSFSPPIIHRDVKSSNILLSDDCQPQLSDFGAAIVHKQNQQVSGCTKPFCVVGTFGYLAPEYMMYGKVDEKVDVYSYGVVLLELITDLQARSLLSCGLCERLIDPHLNKDYDKDEVQTMMTAARLCILHSSSRRPDMKTILQLFEEPHHSLKMQRKGQELLNEISPKGKTGLCRDDSSDSNETFEF</sequence>
<dbReference type="GO" id="GO:0005524">
    <property type="term" value="F:ATP binding"/>
    <property type="evidence" value="ECO:0007669"/>
    <property type="project" value="UniProtKB-UniRule"/>
</dbReference>
<keyword evidence="3" id="KW-0418">Kinase</keyword>
<dbReference type="PROSITE" id="PS00108">
    <property type="entry name" value="PROTEIN_KINASE_ST"/>
    <property type="match status" value="1"/>
</dbReference>
<dbReference type="InterPro" id="IPR000719">
    <property type="entry name" value="Prot_kinase_dom"/>
</dbReference>
<evidence type="ECO:0000256" key="5">
    <source>
        <dbReference type="PROSITE-ProRule" id="PRU10141"/>
    </source>
</evidence>
<dbReference type="InterPro" id="IPR017441">
    <property type="entry name" value="Protein_kinase_ATP_BS"/>
</dbReference>
<dbReference type="EMBL" id="JACTNZ010000005">
    <property type="protein sequence ID" value="KAG5547581.1"/>
    <property type="molecule type" value="Genomic_DNA"/>
</dbReference>
<dbReference type="SUPFAM" id="SSF56112">
    <property type="entry name" value="Protein kinase-like (PK-like)"/>
    <property type="match status" value="1"/>
</dbReference>
<evidence type="ECO:0000256" key="4">
    <source>
        <dbReference type="ARBA" id="ARBA00022840"/>
    </source>
</evidence>
<keyword evidence="4 5" id="KW-0067">ATP-binding</keyword>
<name>A0AAV6K533_9ERIC</name>
<proteinExistence type="inferred from homology"/>
<dbReference type="Gene3D" id="1.10.510.10">
    <property type="entry name" value="Transferase(Phosphotransferase) domain 1"/>
    <property type="match status" value="1"/>
</dbReference>
<evidence type="ECO:0000259" key="8">
    <source>
        <dbReference type="PROSITE" id="PS50011"/>
    </source>
</evidence>
<keyword evidence="6" id="KW-0723">Serine/threonine-protein kinase</keyword>
<dbReference type="SMART" id="SM00220">
    <property type="entry name" value="S_TKc"/>
    <property type="match status" value="1"/>
</dbReference>
<evidence type="ECO:0000313" key="10">
    <source>
        <dbReference type="Proteomes" id="UP000823749"/>
    </source>
</evidence>
<dbReference type="InterPro" id="IPR011009">
    <property type="entry name" value="Kinase-like_dom_sf"/>
</dbReference>
<feature type="region of interest" description="Disordered" evidence="7">
    <location>
        <begin position="390"/>
        <end position="410"/>
    </location>
</feature>
<gene>
    <name evidence="9" type="ORF">RHGRI_013318</name>
</gene>
<dbReference type="PROSITE" id="PS00107">
    <property type="entry name" value="PROTEIN_KINASE_ATP"/>
    <property type="match status" value="1"/>
</dbReference>
<comment type="similarity">
    <text evidence="6">Belongs to the protein kinase superfamily.</text>
</comment>
<evidence type="ECO:0000256" key="2">
    <source>
        <dbReference type="ARBA" id="ARBA00022741"/>
    </source>
</evidence>
<reference evidence="9" key="1">
    <citation type="submission" date="2020-08" db="EMBL/GenBank/DDBJ databases">
        <title>Plant Genome Project.</title>
        <authorList>
            <person name="Zhang R.-G."/>
        </authorList>
    </citation>
    <scope>NUCLEOTIDE SEQUENCE</scope>
    <source>
        <strain evidence="9">WSP0</strain>
        <tissue evidence="9">Leaf</tissue>
    </source>
</reference>
<dbReference type="Pfam" id="PF00069">
    <property type="entry name" value="Pkinase"/>
    <property type="match status" value="1"/>
</dbReference>
<feature type="binding site" evidence="5">
    <location>
        <position position="147"/>
    </location>
    <ligand>
        <name>ATP</name>
        <dbReference type="ChEBI" id="CHEBI:30616"/>
    </ligand>
</feature>
<evidence type="ECO:0000256" key="3">
    <source>
        <dbReference type="ARBA" id="ARBA00022777"/>
    </source>
</evidence>
<dbReference type="InterPro" id="IPR014729">
    <property type="entry name" value="Rossmann-like_a/b/a_fold"/>
</dbReference>
<evidence type="ECO:0000256" key="6">
    <source>
        <dbReference type="RuleBase" id="RU000304"/>
    </source>
</evidence>
<dbReference type="PANTHER" id="PTHR47987:SF11">
    <property type="entry name" value="RECEPTOR-LIKE CYTOSOLIC SERINE_THREONINE-PROTEIN KINASE RBK1 ISOFORM X1"/>
    <property type="match status" value="1"/>
</dbReference>
<dbReference type="Proteomes" id="UP000823749">
    <property type="component" value="Chromosome 5"/>
</dbReference>
<dbReference type="Gene3D" id="3.40.50.620">
    <property type="entry name" value="HUPs"/>
    <property type="match status" value="1"/>
</dbReference>
<comment type="caution">
    <text evidence="9">The sequence shown here is derived from an EMBL/GenBank/DDBJ whole genome shotgun (WGS) entry which is preliminary data.</text>
</comment>
<dbReference type="PANTHER" id="PTHR47987">
    <property type="entry name" value="OS08G0249100 PROTEIN"/>
    <property type="match status" value="1"/>
</dbReference>
<feature type="domain" description="Protein kinase" evidence="8">
    <location>
        <begin position="119"/>
        <end position="375"/>
    </location>
</feature>
<evidence type="ECO:0000313" key="9">
    <source>
        <dbReference type="EMBL" id="KAG5547581.1"/>
    </source>
</evidence>
<evidence type="ECO:0000256" key="1">
    <source>
        <dbReference type="ARBA" id="ARBA00022679"/>
    </source>
</evidence>
<keyword evidence="2 5" id="KW-0547">Nucleotide-binding</keyword>
<dbReference type="Gene3D" id="3.30.200.20">
    <property type="entry name" value="Phosphorylase Kinase, domain 1"/>
    <property type="match status" value="1"/>
</dbReference>
<keyword evidence="1" id="KW-0808">Transferase</keyword>
<keyword evidence="10" id="KW-1185">Reference proteome</keyword>
<dbReference type="GO" id="GO:0004674">
    <property type="term" value="F:protein serine/threonine kinase activity"/>
    <property type="evidence" value="ECO:0007669"/>
    <property type="project" value="UniProtKB-KW"/>
</dbReference>